<evidence type="ECO:0000313" key="3">
    <source>
        <dbReference type="EMBL" id="MFD2563288.1"/>
    </source>
</evidence>
<proteinExistence type="predicted"/>
<name>A0ABW5LEI3_9FLAO</name>
<keyword evidence="2" id="KW-0812">Transmembrane</keyword>
<evidence type="ECO:0000313" key="4">
    <source>
        <dbReference type="Proteomes" id="UP001597319"/>
    </source>
</evidence>
<dbReference type="GO" id="GO:0016787">
    <property type="term" value="F:hydrolase activity"/>
    <property type="evidence" value="ECO:0007669"/>
    <property type="project" value="UniProtKB-KW"/>
</dbReference>
<keyword evidence="3" id="KW-0378">Hydrolase</keyword>
<evidence type="ECO:0000256" key="1">
    <source>
        <dbReference type="SAM" id="Coils"/>
    </source>
</evidence>
<dbReference type="InterPro" id="IPR000801">
    <property type="entry name" value="Esterase-like"/>
</dbReference>
<dbReference type="SUPFAM" id="SSF53474">
    <property type="entry name" value="alpha/beta-Hydrolases"/>
    <property type="match status" value="1"/>
</dbReference>
<feature type="transmembrane region" description="Helical" evidence="2">
    <location>
        <begin position="21"/>
        <end position="38"/>
    </location>
</feature>
<accession>A0ABW5LEI3</accession>
<organism evidence="3 4">
    <name type="scientific">Aquimarina rubra</name>
    <dbReference type="NCBI Taxonomy" id="1920033"/>
    <lineage>
        <taxon>Bacteria</taxon>
        <taxon>Pseudomonadati</taxon>
        <taxon>Bacteroidota</taxon>
        <taxon>Flavobacteriia</taxon>
        <taxon>Flavobacteriales</taxon>
        <taxon>Flavobacteriaceae</taxon>
        <taxon>Aquimarina</taxon>
    </lineage>
</organism>
<dbReference type="Gene3D" id="3.40.50.1820">
    <property type="entry name" value="alpha/beta hydrolase"/>
    <property type="match status" value="1"/>
</dbReference>
<evidence type="ECO:0000256" key="2">
    <source>
        <dbReference type="SAM" id="Phobius"/>
    </source>
</evidence>
<protein>
    <submittedName>
        <fullName evidence="3">Alpha/beta hydrolase-fold protein</fullName>
    </submittedName>
</protein>
<gene>
    <name evidence="3" type="ORF">ACFSR1_11475</name>
</gene>
<feature type="coiled-coil region" evidence="1">
    <location>
        <begin position="391"/>
        <end position="418"/>
    </location>
</feature>
<sequence length="426" mass="49526">MKLKQQNLKNVIIILMKQNGFNIFYLLLLVTVFFTMSAQDRSANEITIHSKILKEFRKIKVFDPNKDIKKPIVVVLDAQEDIFYELIKSNLVYGNSFDDELPQSLLVGIITENRRKDYTNESFRRFILEELIPYLATNYNTAGYKVMVSFSLSGSFHLQSLRDPAFNFDGNIIFSPAVSDQLINSYTDQDLPSHIINKHIYISSGTIGQNDTYISKQLLKLKEHLGDLTYFNIDIIKGINHNKTPNFTISNGLYRVFYPWIKSDMLQMQSQQILKTLTYKNKLISEIYGEEKKIQPEEYNFIAELSLKNNNALEALAIVNKGLLQGEEHKLLFTKTKAHYDLQQIDSAIISCKEAQDMLPKSDIEFEYLSKIYRSYLYFLESKKACNNGNIDLFYKKRRQAIAKIEELKNQLQSLLDLYHTECQSR</sequence>
<comment type="caution">
    <text evidence="3">The sequence shown here is derived from an EMBL/GenBank/DDBJ whole genome shotgun (WGS) entry which is preliminary data.</text>
</comment>
<dbReference type="EMBL" id="JBHULE010000019">
    <property type="protein sequence ID" value="MFD2563288.1"/>
    <property type="molecule type" value="Genomic_DNA"/>
</dbReference>
<keyword evidence="1" id="KW-0175">Coiled coil</keyword>
<dbReference type="RefSeq" id="WP_378292585.1">
    <property type="nucleotide sequence ID" value="NZ_JBHULE010000019.1"/>
</dbReference>
<dbReference type="Pfam" id="PF00756">
    <property type="entry name" value="Esterase"/>
    <property type="match status" value="1"/>
</dbReference>
<keyword evidence="2" id="KW-1133">Transmembrane helix</keyword>
<keyword evidence="2" id="KW-0472">Membrane</keyword>
<dbReference type="InterPro" id="IPR029058">
    <property type="entry name" value="AB_hydrolase_fold"/>
</dbReference>
<reference evidence="4" key="1">
    <citation type="journal article" date="2019" name="Int. J. Syst. Evol. Microbiol.">
        <title>The Global Catalogue of Microorganisms (GCM) 10K type strain sequencing project: providing services to taxonomists for standard genome sequencing and annotation.</title>
        <authorList>
            <consortium name="The Broad Institute Genomics Platform"/>
            <consortium name="The Broad Institute Genome Sequencing Center for Infectious Disease"/>
            <person name="Wu L."/>
            <person name="Ma J."/>
        </authorList>
    </citation>
    <scope>NUCLEOTIDE SEQUENCE [LARGE SCALE GENOMIC DNA]</scope>
    <source>
        <strain evidence="4">KCTC 52274</strain>
    </source>
</reference>
<dbReference type="Proteomes" id="UP001597319">
    <property type="component" value="Unassembled WGS sequence"/>
</dbReference>
<keyword evidence="4" id="KW-1185">Reference proteome</keyword>